<sequence length="181" mass="19351">MSPRPSMFGESWVEWSGPVSEAAKLIAVAHNELAGPVFGLELGGHVSALVGPCVIEQRVVEQVTDVSVLSGVIYGVVVMECVAERHHYQPVFENGTVEGGRVASAHSDRVVVVDLEYDGRVHSGRLVHSGLDVFCDRLAGRTVRQNGADVEVVVGVRTESVDEPCDADGGVVARRRSNAQH</sequence>
<organism evidence="1 2">
    <name type="scientific">Brachionus plicatilis</name>
    <name type="common">Marine rotifer</name>
    <name type="synonym">Brachionus muelleri</name>
    <dbReference type="NCBI Taxonomy" id="10195"/>
    <lineage>
        <taxon>Eukaryota</taxon>
        <taxon>Metazoa</taxon>
        <taxon>Spiralia</taxon>
        <taxon>Gnathifera</taxon>
        <taxon>Rotifera</taxon>
        <taxon>Eurotatoria</taxon>
        <taxon>Monogononta</taxon>
        <taxon>Pseudotrocha</taxon>
        <taxon>Ploima</taxon>
        <taxon>Brachionidae</taxon>
        <taxon>Brachionus</taxon>
    </lineage>
</organism>
<evidence type="ECO:0000313" key="2">
    <source>
        <dbReference type="Proteomes" id="UP000276133"/>
    </source>
</evidence>
<proteinExistence type="predicted"/>
<dbReference type="AlphaFoldDB" id="A0A3M7REZ1"/>
<name>A0A3M7REZ1_BRAPC</name>
<gene>
    <name evidence="1" type="ORF">BpHYR1_051734</name>
</gene>
<protein>
    <submittedName>
        <fullName evidence="1">Uncharacterized protein</fullName>
    </submittedName>
</protein>
<evidence type="ECO:0000313" key="1">
    <source>
        <dbReference type="EMBL" id="RNA21845.1"/>
    </source>
</evidence>
<accession>A0A3M7REZ1</accession>
<reference evidence="1 2" key="1">
    <citation type="journal article" date="2018" name="Sci. Rep.">
        <title>Genomic signatures of local adaptation to the degree of environmental predictability in rotifers.</title>
        <authorList>
            <person name="Franch-Gras L."/>
            <person name="Hahn C."/>
            <person name="Garcia-Roger E.M."/>
            <person name="Carmona M.J."/>
            <person name="Serra M."/>
            <person name="Gomez A."/>
        </authorList>
    </citation>
    <scope>NUCLEOTIDE SEQUENCE [LARGE SCALE GENOMIC DNA]</scope>
    <source>
        <strain evidence="1">HYR1</strain>
    </source>
</reference>
<dbReference type="EMBL" id="REGN01003584">
    <property type="protein sequence ID" value="RNA21845.1"/>
    <property type="molecule type" value="Genomic_DNA"/>
</dbReference>
<keyword evidence="2" id="KW-1185">Reference proteome</keyword>
<comment type="caution">
    <text evidence="1">The sequence shown here is derived from an EMBL/GenBank/DDBJ whole genome shotgun (WGS) entry which is preliminary data.</text>
</comment>
<dbReference type="Proteomes" id="UP000276133">
    <property type="component" value="Unassembled WGS sequence"/>
</dbReference>